<dbReference type="RefSeq" id="WP_172157508.1">
    <property type="nucleotide sequence ID" value="NZ_CP053564.1"/>
</dbReference>
<feature type="chain" id="PRO_5038558363" evidence="2">
    <location>
        <begin position="29"/>
        <end position="196"/>
    </location>
</feature>
<name>A0A6M6JH15_9PSEU</name>
<dbReference type="Pfam" id="PF12079">
    <property type="entry name" value="DUF3558"/>
    <property type="match status" value="1"/>
</dbReference>
<proteinExistence type="predicted"/>
<organism evidence="3 4">
    <name type="scientific">Pseudonocardia broussonetiae</name>
    <dbReference type="NCBI Taxonomy" id="2736640"/>
    <lineage>
        <taxon>Bacteria</taxon>
        <taxon>Bacillati</taxon>
        <taxon>Actinomycetota</taxon>
        <taxon>Actinomycetes</taxon>
        <taxon>Pseudonocardiales</taxon>
        <taxon>Pseudonocardiaceae</taxon>
        <taxon>Pseudonocardia</taxon>
    </lineage>
</organism>
<dbReference type="PROSITE" id="PS51257">
    <property type="entry name" value="PROKAR_LIPOPROTEIN"/>
    <property type="match status" value="1"/>
</dbReference>
<dbReference type="InterPro" id="IPR024520">
    <property type="entry name" value="DUF3558"/>
</dbReference>
<evidence type="ECO:0000313" key="4">
    <source>
        <dbReference type="Proteomes" id="UP000505377"/>
    </source>
</evidence>
<feature type="signal peptide" evidence="2">
    <location>
        <begin position="1"/>
        <end position="28"/>
    </location>
</feature>
<reference evidence="3 4" key="1">
    <citation type="submission" date="2020-05" db="EMBL/GenBank/DDBJ databases">
        <authorList>
            <person name="Mo P."/>
        </authorList>
    </citation>
    <scope>NUCLEOTIDE SEQUENCE [LARGE SCALE GENOMIC DNA]</scope>
    <source>
        <strain evidence="3 4">Gen01</strain>
    </source>
</reference>
<evidence type="ECO:0000256" key="2">
    <source>
        <dbReference type="SAM" id="SignalP"/>
    </source>
</evidence>
<feature type="region of interest" description="Disordered" evidence="1">
    <location>
        <begin position="170"/>
        <end position="196"/>
    </location>
</feature>
<accession>A0A6M6JH15</accession>
<dbReference type="EMBL" id="CP053564">
    <property type="protein sequence ID" value="QJY46340.1"/>
    <property type="molecule type" value="Genomic_DNA"/>
</dbReference>
<gene>
    <name evidence="3" type="ORF">HOP40_11420</name>
</gene>
<evidence type="ECO:0000256" key="1">
    <source>
        <dbReference type="SAM" id="MobiDB-lite"/>
    </source>
</evidence>
<evidence type="ECO:0000313" key="3">
    <source>
        <dbReference type="EMBL" id="QJY46340.1"/>
    </source>
</evidence>
<keyword evidence="2" id="KW-0732">Signal</keyword>
<keyword evidence="4" id="KW-1185">Reference proteome</keyword>
<sequence length="196" mass="19628">MTDRTGKRGARWAAALALVLAAACSAPSTVPDVPPVQDPRDVRGADPCALPDAAALAAAGVAAPGTASTGPEGPRCEWRGGTGRLLAVTVFTGDGGLGTLAANSEPTTTRVRLAGYPALETFTGEGEFCQYDVGVAADQVLLVALEGGEPTPAVRCSRCCPRCSPPCPADPRPADPHGAAGADPHGAPRGVRAAPR</sequence>
<dbReference type="AlphaFoldDB" id="A0A6M6JH15"/>
<protein>
    <submittedName>
        <fullName evidence="3">DUF3558 family protein</fullName>
    </submittedName>
</protein>
<dbReference type="KEGG" id="pbro:HOP40_11420"/>
<dbReference type="Proteomes" id="UP000505377">
    <property type="component" value="Chromosome"/>
</dbReference>
<feature type="compositionally biased region" description="Low complexity" evidence="1">
    <location>
        <begin position="176"/>
        <end position="190"/>
    </location>
</feature>